<dbReference type="AlphaFoldDB" id="A0A5J4W1G2"/>
<evidence type="ECO:0000313" key="3">
    <source>
        <dbReference type="EMBL" id="KAA6388480.1"/>
    </source>
</evidence>
<dbReference type="InterPro" id="IPR013762">
    <property type="entry name" value="Integrase-like_cat_sf"/>
</dbReference>
<feature type="compositionally biased region" description="Low complexity" evidence="2">
    <location>
        <begin position="177"/>
        <end position="186"/>
    </location>
</feature>
<reference evidence="3 4" key="1">
    <citation type="submission" date="2019-03" db="EMBL/GenBank/DDBJ databases">
        <title>Single cell metagenomics reveals metabolic interactions within the superorganism composed of flagellate Streblomastix strix and complex community of Bacteroidetes bacteria on its surface.</title>
        <authorList>
            <person name="Treitli S.C."/>
            <person name="Kolisko M."/>
            <person name="Husnik F."/>
            <person name="Keeling P."/>
            <person name="Hampl V."/>
        </authorList>
    </citation>
    <scope>NUCLEOTIDE SEQUENCE [LARGE SCALE GENOMIC DNA]</scope>
    <source>
        <strain evidence="3">ST1C</strain>
    </source>
</reference>
<protein>
    <recommendedName>
        <fullName evidence="5">Tyr recombinase domain-containing protein</fullName>
    </recommendedName>
</protein>
<evidence type="ECO:0000313" key="4">
    <source>
        <dbReference type="Proteomes" id="UP000324800"/>
    </source>
</evidence>
<dbReference type="GO" id="GO:0003677">
    <property type="term" value="F:DNA binding"/>
    <property type="evidence" value="ECO:0007669"/>
    <property type="project" value="InterPro"/>
</dbReference>
<name>A0A5J4W1G2_9EUKA</name>
<organism evidence="3 4">
    <name type="scientific">Streblomastix strix</name>
    <dbReference type="NCBI Taxonomy" id="222440"/>
    <lineage>
        <taxon>Eukaryota</taxon>
        <taxon>Metamonada</taxon>
        <taxon>Preaxostyla</taxon>
        <taxon>Oxymonadida</taxon>
        <taxon>Streblomastigidae</taxon>
        <taxon>Streblomastix</taxon>
    </lineage>
</organism>
<dbReference type="Gene3D" id="1.10.443.10">
    <property type="entry name" value="Intergrase catalytic core"/>
    <property type="match status" value="1"/>
</dbReference>
<dbReference type="GO" id="GO:0006310">
    <property type="term" value="P:DNA recombination"/>
    <property type="evidence" value="ECO:0007669"/>
    <property type="project" value="UniProtKB-KW"/>
</dbReference>
<dbReference type="OrthoDB" id="7699712at2759"/>
<gene>
    <name evidence="3" type="ORF">EZS28_015995</name>
</gene>
<evidence type="ECO:0000256" key="2">
    <source>
        <dbReference type="SAM" id="MobiDB-lite"/>
    </source>
</evidence>
<feature type="compositionally biased region" description="Polar residues" evidence="2">
    <location>
        <begin position="70"/>
        <end position="82"/>
    </location>
</feature>
<feature type="compositionally biased region" description="Basic and acidic residues" evidence="2">
    <location>
        <begin position="189"/>
        <end position="198"/>
    </location>
</feature>
<feature type="region of interest" description="Disordered" evidence="2">
    <location>
        <begin position="68"/>
        <end position="122"/>
    </location>
</feature>
<dbReference type="EMBL" id="SNRW01003965">
    <property type="protein sequence ID" value="KAA6388480.1"/>
    <property type="molecule type" value="Genomic_DNA"/>
</dbReference>
<dbReference type="SUPFAM" id="SSF56349">
    <property type="entry name" value="DNA breaking-rejoining enzymes"/>
    <property type="match status" value="1"/>
</dbReference>
<keyword evidence="1" id="KW-0233">DNA recombination</keyword>
<dbReference type="InterPro" id="IPR011010">
    <property type="entry name" value="DNA_brk_join_enz"/>
</dbReference>
<comment type="caution">
    <text evidence="3">The sequence shown here is derived from an EMBL/GenBank/DDBJ whole genome shotgun (WGS) entry which is preliminary data.</text>
</comment>
<sequence>MTMTTEAAPSGWGSTLESKLEMIAIAHGFWNKRQEKLSSNNREIKAITQGLRSFAKTLKNSRVKSLAIRSDNSTTGNQTDALNNRKARNLDPDYSPPRSQKRDSRRTKRTIKGKRLQTKGEDFSTDMSSVELELNIGLIFTTLQQSTAKIHVNNKKTRRNCNRCSQSNKEEGTAMNSSSYLPPSSSSEEDQRRADRSNDNSSTIAGPDMVHRTGKRECSILYVWLEQRSSGIKNIINQEEFETPSRKDMLLSDGLKARKGRIFTRKILRIPNVLKGAIYMILYGQRCNTQRRYYYAIEKLKKLTQINFYAILYLLTMKPHIIITEPKSKEYLQDTQQFSNKLTKQIYDYNRKRSLDFIHINFRKQETELENKYGGLWWNEDITIPAKRGQISFRLKKFIDLMGIKGKQVYSFRHSAATQLVVMGLEKTLLNTYTGHARNSKSTNEYYVFAERLKDNEIATKLSDTRGQVECNSISSTEQR</sequence>
<feature type="compositionally biased region" description="Basic residues" evidence="2">
    <location>
        <begin position="103"/>
        <end position="117"/>
    </location>
</feature>
<feature type="region of interest" description="Disordered" evidence="2">
    <location>
        <begin position="157"/>
        <end position="209"/>
    </location>
</feature>
<proteinExistence type="predicted"/>
<accession>A0A5J4W1G2</accession>
<dbReference type="Proteomes" id="UP000324800">
    <property type="component" value="Unassembled WGS sequence"/>
</dbReference>
<evidence type="ECO:0000256" key="1">
    <source>
        <dbReference type="ARBA" id="ARBA00023172"/>
    </source>
</evidence>
<evidence type="ECO:0008006" key="5">
    <source>
        <dbReference type="Google" id="ProtNLM"/>
    </source>
</evidence>
<dbReference type="GO" id="GO:0015074">
    <property type="term" value="P:DNA integration"/>
    <property type="evidence" value="ECO:0007669"/>
    <property type="project" value="InterPro"/>
</dbReference>